<gene>
    <name evidence="2" type="ORF">NCTC12971_01599</name>
</gene>
<name>A0A4U9HDI5_SERRU</name>
<accession>A0A4U9HDI5</accession>
<reference evidence="2 3" key="1">
    <citation type="submission" date="2019-05" db="EMBL/GenBank/DDBJ databases">
        <authorList>
            <consortium name="Pathogen Informatics"/>
        </authorList>
    </citation>
    <scope>NUCLEOTIDE SEQUENCE [LARGE SCALE GENOMIC DNA]</scope>
    <source>
        <strain evidence="2 3">NCTC12971</strain>
    </source>
</reference>
<organism evidence="2 3">
    <name type="scientific">Serratia rubidaea</name>
    <name type="common">Serratia marinorubra</name>
    <dbReference type="NCBI Taxonomy" id="61652"/>
    <lineage>
        <taxon>Bacteria</taxon>
        <taxon>Pseudomonadati</taxon>
        <taxon>Pseudomonadota</taxon>
        <taxon>Gammaproteobacteria</taxon>
        <taxon>Enterobacterales</taxon>
        <taxon>Yersiniaceae</taxon>
        <taxon>Serratia</taxon>
    </lineage>
</organism>
<dbReference type="EMBL" id="LR590463">
    <property type="protein sequence ID" value="VTP61091.1"/>
    <property type="molecule type" value="Genomic_DNA"/>
</dbReference>
<dbReference type="Proteomes" id="UP000307968">
    <property type="component" value="Chromosome"/>
</dbReference>
<evidence type="ECO:0000256" key="1">
    <source>
        <dbReference type="SAM" id="MobiDB-lite"/>
    </source>
</evidence>
<evidence type="ECO:0000313" key="2">
    <source>
        <dbReference type="EMBL" id="VTP61091.1"/>
    </source>
</evidence>
<feature type="compositionally biased region" description="Polar residues" evidence="1">
    <location>
        <begin position="8"/>
        <end position="21"/>
    </location>
</feature>
<proteinExistence type="predicted"/>
<dbReference type="AlphaFoldDB" id="A0A4U9HDI5"/>
<evidence type="ECO:0000313" key="3">
    <source>
        <dbReference type="Proteomes" id="UP000307968"/>
    </source>
</evidence>
<protein>
    <submittedName>
        <fullName evidence="2">Uncharacterized protein</fullName>
    </submittedName>
</protein>
<sequence length="60" mass="7173">MTERPERQFTTPHALNRSEVNGTRGRQRQGKPFYNNILKNFMPHHAGRRKYGRNNLINEH</sequence>
<feature type="region of interest" description="Disordered" evidence="1">
    <location>
        <begin position="1"/>
        <end position="30"/>
    </location>
</feature>